<comment type="subcellular location">
    <subcellularLocation>
        <location evidence="1">Cell membrane</location>
        <topology evidence="1">Peripheral membrane protein</topology>
        <orientation evidence="1">Cytoplasmic side</orientation>
    </subcellularLocation>
</comment>
<protein>
    <recommendedName>
        <fullName evidence="1">Putative membrane protein insertion efficiency factor</fullName>
    </recommendedName>
</protein>
<evidence type="ECO:0000256" key="1">
    <source>
        <dbReference type="HAMAP-Rule" id="MF_00386"/>
    </source>
</evidence>
<comment type="similarity">
    <text evidence="1">Belongs to the UPF0161 family.</text>
</comment>
<dbReference type="AlphaFoldDB" id="A0A6J4IIY1"/>
<dbReference type="PANTHER" id="PTHR33383:SF1">
    <property type="entry name" value="MEMBRANE PROTEIN INSERTION EFFICIENCY FACTOR-RELATED"/>
    <property type="match status" value="1"/>
</dbReference>
<evidence type="ECO:0000256" key="2">
    <source>
        <dbReference type="SAM" id="MobiDB-lite"/>
    </source>
</evidence>
<dbReference type="PANTHER" id="PTHR33383">
    <property type="entry name" value="MEMBRANE PROTEIN INSERTION EFFICIENCY FACTOR-RELATED"/>
    <property type="match status" value="1"/>
</dbReference>
<dbReference type="GO" id="GO:0005886">
    <property type="term" value="C:plasma membrane"/>
    <property type="evidence" value="ECO:0007669"/>
    <property type="project" value="UniProtKB-SubCell"/>
</dbReference>
<dbReference type="Pfam" id="PF01809">
    <property type="entry name" value="YidD"/>
    <property type="match status" value="1"/>
</dbReference>
<dbReference type="HAMAP" id="MF_00386">
    <property type="entry name" value="UPF0161_YidD"/>
    <property type="match status" value="1"/>
</dbReference>
<organism evidence="3">
    <name type="scientific">uncultured Acidimicrobiales bacterium</name>
    <dbReference type="NCBI Taxonomy" id="310071"/>
    <lineage>
        <taxon>Bacteria</taxon>
        <taxon>Bacillati</taxon>
        <taxon>Actinomycetota</taxon>
        <taxon>Acidimicrobiia</taxon>
        <taxon>Acidimicrobiales</taxon>
        <taxon>environmental samples</taxon>
    </lineage>
</organism>
<dbReference type="SMART" id="SM01234">
    <property type="entry name" value="Haemolytic"/>
    <property type="match status" value="1"/>
</dbReference>
<evidence type="ECO:0000313" key="3">
    <source>
        <dbReference type="EMBL" id="CAA9254110.1"/>
    </source>
</evidence>
<keyword evidence="1" id="KW-1003">Cell membrane</keyword>
<feature type="compositionally biased region" description="Basic residues" evidence="2">
    <location>
        <begin position="90"/>
        <end position="99"/>
    </location>
</feature>
<dbReference type="EMBL" id="CADCSZ010000153">
    <property type="protein sequence ID" value="CAA9254110.1"/>
    <property type="molecule type" value="Genomic_DNA"/>
</dbReference>
<name>A0A6J4IIY1_9ACTN</name>
<reference evidence="3" key="1">
    <citation type="submission" date="2020-02" db="EMBL/GenBank/DDBJ databases">
        <authorList>
            <person name="Meier V. D."/>
        </authorList>
    </citation>
    <scope>NUCLEOTIDE SEQUENCE</scope>
    <source>
        <strain evidence="3">AVDCRST_MAG76</strain>
    </source>
</reference>
<gene>
    <name evidence="3" type="ORF">AVDCRST_MAG76-2440</name>
</gene>
<keyword evidence="1" id="KW-0472">Membrane</keyword>
<proteinExistence type="inferred from homology"/>
<accession>A0A6J4IIY1</accession>
<dbReference type="NCBIfam" id="TIGR00278">
    <property type="entry name" value="membrane protein insertion efficiency factor YidD"/>
    <property type="match status" value="1"/>
</dbReference>
<sequence>MSSVTAPGTALARVAPPARALLVLVRLYQAARAGRPSPCRYDPTCSAYAATALERFGAGRGAWLTVRRLARCHPWGGFGHDPVPEAPRPPTKRSHRPPS</sequence>
<dbReference type="InterPro" id="IPR002696">
    <property type="entry name" value="Membr_insert_effic_factor_YidD"/>
</dbReference>
<comment type="function">
    <text evidence="1">Could be involved in insertion of integral membrane proteins into the membrane.</text>
</comment>
<feature type="region of interest" description="Disordered" evidence="2">
    <location>
        <begin position="76"/>
        <end position="99"/>
    </location>
</feature>